<feature type="transmembrane region" description="Helical" evidence="2">
    <location>
        <begin position="51"/>
        <end position="78"/>
    </location>
</feature>
<feature type="transmembrane region" description="Helical" evidence="2">
    <location>
        <begin position="84"/>
        <end position="104"/>
    </location>
</feature>
<feature type="transmembrane region" description="Helical" evidence="2">
    <location>
        <begin position="219"/>
        <end position="238"/>
    </location>
</feature>
<evidence type="ECO:0000256" key="1">
    <source>
        <dbReference type="SAM" id="MobiDB-lite"/>
    </source>
</evidence>
<dbReference type="EMBL" id="DWWK01000054">
    <property type="protein sequence ID" value="HJC38279.1"/>
    <property type="molecule type" value="Genomic_DNA"/>
</dbReference>
<keyword evidence="2" id="KW-1133">Transmembrane helix</keyword>
<reference evidence="3" key="2">
    <citation type="submission" date="2021-04" db="EMBL/GenBank/DDBJ databases">
        <authorList>
            <person name="Gilroy R."/>
        </authorList>
    </citation>
    <scope>NUCLEOTIDE SEQUENCE</scope>
    <source>
        <strain evidence="3">ChiGjej1B1-1692</strain>
    </source>
</reference>
<feature type="transmembrane region" description="Helical" evidence="2">
    <location>
        <begin position="111"/>
        <end position="133"/>
    </location>
</feature>
<evidence type="ECO:0000313" key="3">
    <source>
        <dbReference type="EMBL" id="HJC38279.1"/>
    </source>
</evidence>
<keyword evidence="2" id="KW-0472">Membrane</keyword>
<feature type="transmembrane region" description="Helical" evidence="2">
    <location>
        <begin position="244"/>
        <end position="266"/>
    </location>
</feature>
<reference evidence="3" key="1">
    <citation type="journal article" date="2021" name="PeerJ">
        <title>Extensive microbial diversity within the chicken gut microbiome revealed by metagenomics and culture.</title>
        <authorList>
            <person name="Gilroy R."/>
            <person name="Ravi A."/>
            <person name="Getino M."/>
            <person name="Pursley I."/>
            <person name="Horton D.L."/>
            <person name="Alikhan N.F."/>
            <person name="Baker D."/>
            <person name="Gharbi K."/>
            <person name="Hall N."/>
            <person name="Watson M."/>
            <person name="Adriaenssens E.M."/>
            <person name="Foster-Nyarko E."/>
            <person name="Jarju S."/>
            <person name="Secka A."/>
            <person name="Antonio M."/>
            <person name="Oren A."/>
            <person name="Chaudhuri R.R."/>
            <person name="La Ragione R."/>
            <person name="Hildebrand F."/>
            <person name="Pallen M.J."/>
        </authorList>
    </citation>
    <scope>NUCLEOTIDE SEQUENCE</scope>
    <source>
        <strain evidence="3">ChiGjej1B1-1692</strain>
    </source>
</reference>
<dbReference type="Proteomes" id="UP000823894">
    <property type="component" value="Unassembled WGS sequence"/>
</dbReference>
<gene>
    <name evidence="3" type="ORF">H9757_04355</name>
</gene>
<comment type="caution">
    <text evidence="3">The sequence shown here is derived from an EMBL/GenBank/DDBJ whole genome shotgun (WGS) entry which is preliminary data.</text>
</comment>
<keyword evidence="2" id="KW-0812">Transmembrane</keyword>
<dbReference type="AlphaFoldDB" id="A0A9D2SXS0"/>
<feature type="transmembrane region" description="Helical" evidence="2">
    <location>
        <begin position="20"/>
        <end position="39"/>
    </location>
</feature>
<organism evidence="3 4">
    <name type="scientific">Candidatus Mediterraneibacter faecigallinarum</name>
    <dbReference type="NCBI Taxonomy" id="2838669"/>
    <lineage>
        <taxon>Bacteria</taxon>
        <taxon>Bacillati</taxon>
        <taxon>Bacillota</taxon>
        <taxon>Clostridia</taxon>
        <taxon>Lachnospirales</taxon>
        <taxon>Lachnospiraceae</taxon>
        <taxon>Mediterraneibacter</taxon>
    </lineage>
</organism>
<feature type="region of interest" description="Disordered" evidence="1">
    <location>
        <begin position="322"/>
        <end position="343"/>
    </location>
</feature>
<protein>
    <submittedName>
        <fullName evidence="3">Uncharacterized protein</fullName>
    </submittedName>
</protein>
<sequence>MSTLLVLRERLRKLYAEYTVYIVKLLQFVMGLLLFWMINSNIGFMETASSVFCTAGLAVICTFLPVNVMAIAAGGLILVQFYALSMPIAIVSFVIFLIMYIFYFRFAPKKAWFIILAGLAFGLRIPFVVPIAFGLMGTPVWIVPAACGIIAYYMVHFVKISATALKNTDAAGMAEGLMSFTRQVLANKEMWMMVMIVVIGILVVNTIRNRAVDHAWKIASAAGAVVCVVAAAAGNIVLEVNVSYTVLAVSALLGLAVGFILEFLFFSVDYSRTENMQFEDDEYYYYVKAVPKIGVPVPEKKVTHITEHQTQETVVMDSGAQAQLSQQAGEGKEEQAKNAAADLEAGRTADEILLTRSLSKELGLDQERDSKRE</sequence>
<evidence type="ECO:0000313" key="4">
    <source>
        <dbReference type="Proteomes" id="UP000823894"/>
    </source>
</evidence>
<accession>A0A9D2SXS0</accession>
<feature type="transmembrane region" description="Helical" evidence="2">
    <location>
        <begin position="190"/>
        <end position="207"/>
    </location>
</feature>
<evidence type="ECO:0000256" key="2">
    <source>
        <dbReference type="SAM" id="Phobius"/>
    </source>
</evidence>
<proteinExistence type="predicted"/>
<name>A0A9D2SXS0_9FIRM</name>